<evidence type="ECO:0000313" key="1">
    <source>
        <dbReference type="EMBL" id="GBP53250.1"/>
    </source>
</evidence>
<evidence type="ECO:0000313" key="2">
    <source>
        <dbReference type="Proteomes" id="UP000299102"/>
    </source>
</evidence>
<keyword evidence="2" id="KW-1185">Reference proteome</keyword>
<accession>A0A4C1WQW7</accession>
<reference evidence="1 2" key="1">
    <citation type="journal article" date="2019" name="Commun. Biol.">
        <title>The bagworm genome reveals a unique fibroin gene that provides high tensile strength.</title>
        <authorList>
            <person name="Kono N."/>
            <person name="Nakamura H."/>
            <person name="Ohtoshi R."/>
            <person name="Tomita M."/>
            <person name="Numata K."/>
            <person name="Arakawa K."/>
        </authorList>
    </citation>
    <scope>NUCLEOTIDE SEQUENCE [LARGE SCALE GENOMIC DNA]</scope>
</reference>
<protein>
    <submittedName>
        <fullName evidence="1">Uncharacterized protein</fullName>
    </submittedName>
</protein>
<dbReference type="EMBL" id="BGZK01000619">
    <property type="protein sequence ID" value="GBP53250.1"/>
    <property type="molecule type" value="Genomic_DNA"/>
</dbReference>
<dbReference type="AlphaFoldDB" id="A0A4C1WQW7"/>
<sequence length="170" mass="17962">MECGGGVTGGRTGDRVSKTPYSAIVISGGATSVAARPVTFCVRIPAGRAAKLVAQPNGHQSHAMFNSAATLKWAGATDEIPHSHRIHTRTNSFRCSIYSNVLFLPKAAQGQQRTGDSLLRLGVFMGGGDHQISGGSRARFTSNCYNLLETTSDSWPAELSNLDQSPEASL</sequence>
<organism evidence="1 2">
    <name type="scientific">Eumeta variegata</name>
    <name type="common">Bagworm moth</name>
    <name type="synonym">Eumeta japonica</name>
    <dbReference type="NCBI Taxonomy" id="151549"/>
    <lineage>
        <taxon>Eukaryota</taxon>
        <taxon>Metazoa</taxon>
        <taxon>Ecdysozoa</taxon>
        <taxon>Arthropoda</taxon>
        <taxon>Hexapoda</taxon>
        <taxon>Insecta</taxon>
        <taxon>Pterygota</taxon>
        <taxon>Neoptera</taxon>
        <taxon>Endopterygota</taxon>
        <taxon>Lepidoptera</taxon>
        <taxon>Glossata</taxon>
        <taxon>Ditrysia</taxon>
        <taxon>Tineoidea</taxon>
        <taxon>Psychidae</taxon>
        <taxon>Oiketicinae</taxon>
        <taxon>Eumeta</taxon>
    </lineage>
</organism>
<comment type="caution">
    <text evidence="1">The sequence shown here is derived from an EMBL/GenBank/DDBJ whole genome shotgun (WGS) entry which is preliminary data.</text>
</comment>
<dbReference type="Proteomes" id="UP000299102">
    <property type="component" value="Unassembled WGS sequence"/>
</dbReference>
<name>A0A4C1WQW7_EUMVA</name>
<proteinExistence type="predicted"/>
<gene>
    <name evidence="1" type="ORF">EVAR_88134_1</name>
</gene>